<dbReference type="STRING" id="576137.A0A1L7WVB3"/>
<reference evidence="1 2" key="1">
    <citation type="submission" date="2016-03" db="EMBL/GenBank/DDBJ databases">
        <authorList>
            <person name="Ploux O."/>
        </authorList>
    </citation>
    <scope>NUCLEOTIDE SEQUENCE [LARGE SCALE GENOMIC DNA]</scope>
    <source>
        <strain evidence="1 2">UAMH 11012</strain>
    </source>
</reference>
<organism evidence="1 2">
    <name type="scientific">Phialocephala subalpina</name>
    <dbReference type="NCBI Taxonomy" id="576137"/>
    <lineage>
        <taxon>Eukaryota</taxon>
        <taxon>Fungi</taxon>
        <taxon>Dikarya</taxon>
        <taxon>Ascomycota</taxon>
        <taxon>Pezizomycotina</taxon>
        <taxon>Leotiomycetes</taxon>
        <taxon>Helotiales</taxon>
        <taxon>Mollisiaceae</taxon>
        <taxon>Phialocephala</taxon>
        <taxon>Phialocephala fortinii species complex</taxon>
    </lineage>
</organism>
<name>A0A1L7WVB3_9HELO</name>
<dbReference type="OrthoDB" id="3200163at2759"/>
<accession>A0A1L7WVB3</accession>
<protein>
    <submittedName>
        <fullName evidence="1">Uncharacterized protein</fullName>
    </submittedName>
</protein>
<sequence>MHQQQLSGIKDVQARLTKISVENSEATTTNSETASWTRNELQTLPSRISELVVEEVSTTMAKKHATCTTILTEIRENGMRADQSNEDIRLALQPLLSSENTGKIAALLLPALEKAVSDRIAASLEGLTAHSVTAQPESIRQVTNAGSSLNNIPQEQELQSSVMSLNSLSSTTTCISWAGDSRVFGFWFGKLLVTNSTMITWQGCGDDVNIRKTEFLETKATLIPSRWLLRKGVILTIRRLVSAIVAPVVHFSLTPIMVISGGHEIVYAMYWGNITRVKSLVLNGNVHPSSVFPDDSTLVHKCLQMMHSGSLNPLEYSGSDKKKFLESWGDLGLDSVRNNLASFKVWDDTILGTASWLIDQGPDLDQINSNGECCFSTLVNLFHSHLMQNANREVKRQLAVLLLRASKCSPLIIRHEESMQVLPTETFRTANTQMWNFAEVIVEASRFDNSTLTCLVVLQAICNFPPYQQDNELWMSASVFEIPETGLRLIQKAIAGKMWLAGDSQDSARCSYLLYRSILGALVFASPYKAHEHRAYVWWLIRLSQQKDIHRTRLINLIAGMLQFDTNIVSVGDHVEH</sequence>
<evidence type="ECO:0000313" key="1">
    <source>
        <dbReference type="EMBL" id="CZR56653.1"/>
    </source>
</evidence>
<dbReference type="EMBL" id="FJOG01000008">
    <property type="protein sequence ID" value="CZR56653.1"/>
    <property type="molecule type" value="Genomic_DNA"/>
</dbReference>
<evidence type="ECO:0000313" key="2">
    <source>
        <dbReference type="Proteomes" id="UP000184330"/>
    </source>
</evidence>
<proteinExistence type="predicted"/>
<dbReference type="AlphaFoldDB" id="A0A1L7WVB3"/>
<gene>
    <name evidence="1" type="ORF">PAC_06542</name>
</gene>
<keyword evidence="2" id="KW-1185">Reference proteome</keyword>
<dbReference type="Proteomes" id="UP000184330">
    <property type="component" value="Unassembled WGS sequence"/>
</dbReference>